<dbReference type="Pfam" id="PF05795">
    <property type="entry name" value="Plasmodium_Vir"/>
    <property type="match status" value="1"/>
</dbReference>
<protein>
    <submittedName>
        <fullName evidence="2">Vir protein, putative</fullName>
    </submittedName>
</protein>
<feature type="region of interest" description="Disordered" evidence="1">
    <location>
        <begin position="255"/>
        <end position="316"/>
    </location>
</feature>
<accession>A0A1G4EDE8</accession>
<evidence type="ECO:0000256" key="1">
    <source>
        <dbReference type="SAM" id="MobiDB-lite"/>
    </source>
</evidence>
<dbReference type="EMBL" id="FLYH01000325">
    <property type="protein sequence ID" value="SCA83733.1"/>
    <property type="molecule type" value="Genomic_DNA"/>
</dbReference>
<dbReference type="VEuPathDB" id="PlasmoDB:PVW1_000025500"/>
<sequence length="461" mass="52617">MSYHCYSSDGDYLDFKCYNRYKERFIDRKNRKIHSDCVAPVKAYISELSSDKKKFEKVFEELALYLSDGQVLYNECNIDICCRYMSYLIHEKIRNLNNTNYDENIFKDFQNFAKMVIETIGMNKCKKNFNYLTTNVINKMQILYKLYDYYNEIITLKENDEDYKTKLCNTLSLFVKTFNEINVDLLEDEAFYRKLEELKNFIKPKHAWTTDKTCPSNLNSITLKKKDPPSETVASHQNQAQLALTHSLTSEVVQGQQTYSGSHVAPKSVVQSGLEEPLRSDTGSTSHVESGLRDSLESNGTLSSEEELASSLSKELDNGPKAIEMLNPSYEREPVGTYRYSSFYRHNIADDKHIDTRDEGRLIGNLQTPTDDQGVLVSMRNTLSSIVQNVDPVPVVGVSGGMGALFLLFRYTPVGTFFRGGRGRAHRIPRSFNGQFLGGFQGYEDYDVGHIGYGPMNPLAE</sequence>
<name>A0A1G4EDE8_PLAVI</name>
<evidence type="ECO:0000313" key="3">
    <source>
        <dbReference type="Proteomes" id="UP000196402"/>
    </source>
</evidence>
<dbReference type="VEuPathDB" id="PlasmoDB:PVP01_0001660"/>
<dbReference type="AlphaFoldDB" id="A0A1G4EDE8"/>
<reference evidence="2 3" key="1">
    <citation type="submission" date="2016-07" db="EMBL/GenBank/DDBJ databases">
        <authorList>
            <consortium name="Pathogen Informatics"/>
        </authorList>
    </citation>
    <scope>NUCLEOTIDE SEQUENCE [LARGE SCALE GENOMIC DNA]</scope>
</reference>
<dbReference type="Proteomes" id="UP000196402">
    <property type="component" value="Unassembled WGS sequence"/>
</dbReference>
<dbReference type="VEuPathDB" id="PlasmoDB:PVPAM_000018800"/>
<organism evidence="2 3">
    <name type="scientific">Plasmodium vivax</name>
    <name type="common">malaria parasite P. vivax</name>
    <dbReference type="NCBI Taxonomy" id="5855"/>
    <lineage>
        <taxon>Eukaryota</taxon>
        <taxon>Sar</taxon>
        <taxon>Alveolata</taxon>
        <taxon>Apicomplexa</taxon>
        <taxon>Aconoidasida</taxon>
        <taxon>Haemosporida</taxon>
        <taxon>Plasmodiidae</taxon>
        <taxon>Plasmodium</taxon>
        <taxon>Plasmodium (Plasmodium)</taxon>
    </lineage>
</organism>
<gene>
    <name evidence="2" type="ORF">PVT01_000096800</name>
</gene>
<dbReference type="InterPro" id="IPR008780">
    <property type="entry name" value="Plasmodium_Vir"/>
</dbReference>
<dbReference type="VEuPathDB" id="PlasmoDB:PVX_024185"/>
<evidence type="ECO:0000313" key="2">
    <source>
        <dbReference type="EMBL" id="SCA83733.1"/>
    </source>
</evidence>
<proteinExistence type="predicted"/>